<evidence type="ECO:0000256" key="2">
    <source>
        <dbReference type="ARBA" id="ARBA00023125"/>
    </source>
</evidence>
<keyword evidence="1" id="KW-0805">Transcription regulation</keyword>
<dbReference type="Proteomes" id="UP000776252">
    <property type="component" value="Unassembled WGS sequence"/>
</dbReference>
<proteinExistence type="predicted"/>
<reference evidence="5 6" key="1">
    <citation type="submission" date="2021-06" db="EMBL/GenBank/DDBJ databases">
        <title>Clostridia strains as spoilage organisms.</title>
        <authorList>
            <person name="Wambui J."/>
            <person name="Stephan R."/>
            <person name="Stevens M.J.A."/>
        </authorList>
    </citation>
    <scope>NUCLEOTIDE SEQUENCE [LARGE SCALE GENOMIC DNA]</scope>
    <source>
        <strain evidence="5 6">DSM 14204</strain>
    </source>
</reference>
<dbReference type="Pfam" id="PF00392">
    <property type="entry name" value="GntR"/>
    <property type="match status" value="1"/>
</dbReference>
<evidence type="ECO:0000313" key="6">
    <source>
        <dbReference type="Proteomes" id="UP000776252"/>
    </source>
</evidence>
<dbReference type="PANTHER" id="PTHR38445:SF7">
    <property type="entry name" value="GNTR-FAMILY TRANSCRIPTIONAL REGULATOR"/>
    <property type="match status" value="1"/>
</dbReference>
<name>A0ABS6BV41_9CLOT</name>
<gene>
    <name evidence="5" type="ORF">KPL37_13690</name>
</gene>
<evidence type="ECO:0000259" key="4">
    <source>
        <dbReference type="PROSITE" id="PS50949"/>
    </source>
</evidence>
<dbReference type="PANTHER" id="PTHR38445">
    <property type="entry name" value="HTH-TYPE TRANSCRIPTIONAL REPRESSOR YTRA"/>
    <property type="match status" value="1"/>
</dbReference>
<evidence type="ECO:0000256" key="3">
    <source>
        <dbReference type="ARBA" id="ARBA00023163"/>
    </source>
</evidence>
<feature type="domain" description="HTH gntR-type" evidence="4">
    <location>
        <begin position="11"/>
        <end position="79"/>
    </location>
</feature>
<sequence>MTIIISNLSNDPIYLQIIDQIKGLIFSGEIKENDALPSMRNLAKDLQVSVITTKRAYEELEKEGFIVSLTGKGSFVSGQNKELLRTKKMKILEEKLKEILKESKILNLSMEEIIDIMRNLIVLTNL</sequence>
<accession>A0ABS6BV41</accession>
<dbReference type="EMBL" id="JAHLDV010000035">
    <property type="protein sequence ID" value="MBU3160793.1"/>
    <property type="molecule type" value="Genomic_DNA"/>
</dbReference>
<keyword evidence="3" id="KW-0804">Transcription</keyword>
<dbReference type="InterPro" id="IPR000524">
    <property type="entry name" value="Tscrpt_reg_HTH_GntR"/>
</dbReference>
<organism evidence="5 6">
    <name type="scientific">Clostridium frigoris</name>
    <dbReference type="NCBI Taxonomy" id="205327"/>
    <lineage>
        <taxon>Bacteria</taxon>
        <taxon>Bacillati</taxon>
        <taxon>Bacillota</taxon>
        <taxon>Clostridia</taxon>
        <taxon>Eubacteriales</taxon>
        <taxon>Clostridiaceae</taxon>
        <taxon>Clostridium</taxon>
    </lineage>
</organism>
<dbReference type="CDD" id="cd07377">
    <property type="entry name" value="WHTH_GntR"/>
    <property type="match status" value="1"/>
</dbReference>
<evidence type="ECO:0000313" key="5">
    <source>
        <dbReference type="EMBL" id="MBU3160793.1"/>
    </source>
</evidence>
<comment type="caution">
    <text evidence="5">The sequence shown here is derived from an EMBL/GenBank/DDBJ whole genome shotgun (WGS) entry which is preliminary data.</text>
</comment>
<dbReference type="SMART" id="SM00345">
    <property type="entry name" value="HTH_GNTR"/>
    <property type="match status" value="1"/>
</dbReference>
<dbReference type="PROSITE" id="PS50949">
    <property type="entry name" value="HTH_GNTR"/>
    <property type="match status" value="1"/>
</dbReference>
<keyword evidence="2" id="KW-0238">DNA-binding</keyword>
<protein>
    <submittedName>
        <fullName evidence="5">GntR family transcriptional regulator</fullName>
    </submittedName>
</protein>
<keyword evidence="6" id="KW-1185">Reference proteome</keyword>
<evidence type="ECO:0000256" key="1">
    <source>
        <dbReference type="ARBA" id="ARBA00023015"/>
    </source>
</evidence>